<dbReference type="RefSeq" id="WP_191749842.1">
    <property type="nucleotide sequence ID" value="NZ_JACSQZ010000023.1"/>
</dbReference>
<sequence>MWIRTQNKKELVNVIKVEITSVFGDKKRKAIVWGRFAPEGIFSSNGVQLGVYSTMEEAIAQIDEIEKCIINNPNGVYIMK</sequence>
<organism evidence="1 2">
    <name type="scientific">Clostridium gallinarum</name>
    <dbReference type="NCBI Taxonomy" id="2762246"/>
    <lineage>
        <taxon>Bacteria</taxon>
        <taxon>Bacillati</taxon>
        <taxon>Bacillota</taxon>
        <taxon>Clostridia</taxon>
        <taxon>Eubacteriales</taxon>
        <taxon>Clostridiaceae</taxon>
        <taxon>Clostridium</taxon>
    </lineage>
</organism>
<keyword evidence="2" id="KW-1185">Reference proteome</keyword>
<evidence type="ECO:0000313" key="2">
    <source>
        <dbReference type="Proteomes" id="UP000640335"/>
    </source>
</evidence>
<protein>
    <submittedName>
        <fullName evidence="1">Uncharacterized protein</fullName>
    </submittedName>
</protein>
<name>A0ABR8Q3S8_9CLOT</name>
<dbReference type="Proteomes" id="UP000640335">
    <property type="component" value="Unassembled WGS sequence"/>
</dbReference>
<comment type="caution">
    <text evidence="1">The sequence shown here is derived from an EMBL/GenBank/DDBJ whole genome shotgun (WGS) entry which is preliminary data.</text>
</comment>
<dbReference type="EMBL" id="JACSQZ010000023">
    <property type="protein sequence ID" value="MBD7915080.1"/>
    <property type="molecule type" value="Genomic_DNA"/>
</dbReference>
<gene>
    <name evidence="1" type="ORF">H9660_07945</name>
</gene>
<reference evidence="1 2" key="1">
    <citation type="submission" date="2020-08" db="EMBL/GenBank/DDBJ databases">
        <title>A Genomic Blueprint of the Chicken Gut Microbiome.</title>
        <authorList>
            <person name="Gilroy R."/>
            <person name="Ravi A."/>
            <person name="Getino M."/>
            <person name="Pursley I."/>
            <person name="Horton D.L."/>
            <person name="Alikhan N.-F."/>
            <person name="Baker D."/>
            <person name="Gharbi K."/>
            <person name="Hall N."/>
            <person name="Watson M."/>
            <person name="Adriaenssens E.M."/>
            <person name="Foster-Nyarko E."/>
            <person name="Jarju S."/>
            <person name="Secka A."/>
            <person name="Antonio M."/>
            <person name="Oren A."/>
            <person name="Chaudhuri R."/>
            <person name="La Ragione R.M."/>
            <person name="Hildebrand F."/>
            <person name="Pallen M.J."/>
        </authorList>
    </citation>
    <scope>NUCLEOTIDE SEQUENCE [LARGE SCALE GENOMIC DNA]</scope>
    <source>
        <strain evidence="1 2">Sa3CUN1</strain>
    </source>
</reference>
<proteinExistence type="predicted"/>
<accession>A0ABR8Q3S8</accession>
<evidence type="ECO:0000313" key="1">
    <source>
        <dbReference type="EMBL" id="MBD7915080.1"/>
    </source>
</evidence>